<dbReference type="PATRIC" id="fig|2033.6.peg.1204"/>
<evidence type="ECO:0000313" key="2">
    <source>
        <dbReference type="EMBL" id="KTR87523.1"/>
    </source>
</evidence>
<reference evidence="2 3" key="1">
    <citation type="journal article" date="2016" name="Front. Microbiol.">
        <title>Genomic Resource of Rice Seed Associated Bacteria.</title>
        <authorList>
            <person name="Midha S."/>
            <person name="Bansal K."/>
            <person name="Sharma S."/>
            <person name="Kumar N."/>
            <person name="Patil P.P."/>
            <person name="Chaudhry V."/>
            <person name="Patil P.B."/>
        </authorList>
    </citation>
    <scope>NUCLEOTIDE SEQUENCE [LARGE SCALE GENOMIC DNA]</scope>
    <source>
        <strain evidence="2 3">NS220</strain>
    </source>
</reference>
<protein>
    <recommendedName>
        <fullName evidence="1">VWFA domain-containing protein</fullName>
    </recommendedName>
</protein>
<dbReference type="AlphaFoldDB" id="A0A147ET86"/>
<dbReference type="PROSITE" id="PS50234">
    <property type="entry name" value="VWFA"/>
    <property type="match status" value="1"/>
</dbReference>
<evidence type="ECO:0000313" key="3">
    <source>
        <dbReference type="Proteomes" id="UP000075025"/>
    </source>
</evidence>
<dbReference type="EMBL" id="LDRT01000171">
    <property type="protein sequence ID" value="KTR87523.1"/>
    <property type="molecule type" value="Genomic_DNA"/>
</dbReference>
<dbReference type="CDD" id="cd00198">
    <property type="entry name" value="vWFA"/>
    <property type="match status" value="1"/>
</dbReference>
<dbReference type="OrthoDB" id="4541568at2"/>
<dbReference type="Gene3D" id="3.40.50.410">
    <property type="entry name" value="von Willebrand factor, type A domain"/>
    <property type="match status" value="1"/>
</dbReference>
<dbReference type="SUPFAM" id="SSF53300">
    <property type="entry name" value="vWA-like"/>
    <property type="match status" value="1"/>
</dbReference>
<feature type="domain" description="VWFA" evidence="1">
    <location>
        <begin position="35"/>
        <end position="208"/>
    </location>
</feature>
<evidence type="ECO:0000259" key="1">
    <source>
        <dbReference type="PROSITE" id="PS50234"/>
    </source>
</evidence>
<dbReference type="Proteomes" id="UP000075025">
    <property type="component" value="Unassembled WGS sequence"/>
</dbReference>
<organism evidence="2 3">
    <name type="scientific">Microbacterium testaceum</name>
    <name type="common">Aureobacterium testaceum</name>
    <name type="synonym">Brevibacterium testaceum</name>
    <dbReference type="NCBI Taxonomy" id="2033"/>
    <lineage>
        <taxon>Bacteria</taxon>
        <taxon>Bacillati</taxon>
        <taxon>Actinomycetota</taxon>
        <taxon>Actinomycetes</taxon>
        <taxon>Micrococcales</taxon>
        <taxon>Microbacteriaceae</taxon>
        <taxon>Microbacterium</taxon>
    </lineage>
</organism>
<dbReference type="Pfam" id="PF13519">
    <property type="entry name" value="VWA_2"/>
    <property type="match status" value="1"/>
</dbReference>
<gene>
    <name evidence="2" type="ORF">NS220_17695</name>
</gene>
<proteinExistence type="predicted"/>
<name>A0A147ET86_MICTE</name>
<sequence>MTGWMKKSFSAEGVTEWPPGPRLAEVTERFRSGGAVVLLLDVSGSMTYTDGDGVTNLERAVRGCESFIDEAIDGGYQTGLVLWSHDVQATAAPSFDPSTARARLAAAGGYGGGTNVFPALAEAGRMLMQLDVDDRVIAVFGDGDLGPREREAVALSRSLAAQGVRIITLGLGSQSAEALSVIATDETPTATASSTTLSSDIHRMAVGIVARQHRT</sequence>
<comment type="caution">
    <text evidence="2">The sequence shown here is derived from an EMBL/GenBank/DDBJ whole genome shotgun (WGS) entry which is preliminary data.</text>
</comment>
<dbReference type="SMART" id="SM00327">
    <property type="entry name" value="VWA"/>
    <property type="match status" value="1"/>
</dbReference>
<accession>A0A147ET86</accession>
<dbReference type="InterPro" id="IPR002035">
    <property type="entry name" value="VWF_A"/>
</dbReference>
<dbReference type="RefSeq" id="WP_058625291.1">
    <property type="nucleotide sequence ID" value="NZ_LDRT01000171.1"/>
</dbReference>
<dbReference type="InterPro" id="IPR036465">
    <property type="entry name" value="vWFA_dom_sf"/>
</dbReference>